<evidence type="ECO:0000313" key="2">
    <source>
        <dbReference type="EMBL" id="JAD58371.1"/>
    </source>
</evidence>
<reference evidence="2" key="2">
    <citation type="journal article" date="2015" name="Data Brief">
        <title>Shoot transcriptome of the giant reed, Arundo donax.</title>
        <authorList>
            <person name="Barrero R.A."/>
            <person name="Guerrero F.D."/>
            <person name="Moolhuijzen P."/>
            <person name="Goolsby J.A."/>
            <person name="Tidwell J."/>
            <person name="Bellgard S.E."/>
            <person name="Bellgard M.I."/>
        </authorList>
    </citation>
    <scope>NUCLEOTIDE SEQUENCE</scope>
    <source>
        <tissue evidence="2">Shoot tissue taken approximately 20 cm above the soil surface</tissue>
    </source>
</reference>
<dbReference type="AlphaFoldDB" id="A0A0A9B4Q5"/>
<sequence length="80" mass="9180">MRAARASLWPSAQRSSSGTTKTPSSGRPWTNWIPKQSYGGEWRNTQQLLRKTRVTKLNLLGYISRIIAVHSFMYVEIIQN</sequence>
<feature type="compositionally biased region" description="Low complexity" evidence="1">
    <location>
        <begin position="14"/>
        <end position="28"/>
    </location>
</feature>
<reference evidence="2" key="1">
    <citation type="submission" date="2014-09" db="EMBL/GenBank/DDBJ databases">
        <authorList>
            <person name="Magalhaes I.L.F."/>
            <person name="Oliveira U."/>
            <person name="Santos F.R."/>
            <person name="Vidigal T.H.D.A."/>
            <person name="Brescovit A.D."/>
            <person name="Santos A.J."/>
        </authorList>
    </citation>
    <scope>NUCLEOTIDE SEQUENCE</scope>
    <source>
        <tissue evidence="2">Shoot tissue taken approximately 20 cm above the soil surface</tissue>
    </source>
</reference>
<accession>A0A0A9B4Q5</accession>
<evidence type="ECO:0000256" key="1">
    <source>
        <dbReference type="SAM" id="MobiDB-lite"/>
    </source>
</evidence>
<proteinExistence type="predicted"/>
<organism evidence="2">
    <name type="scientific">Arundo donax</name>
    <name type="common">Giant reed</name>
    <name type="synonym">Donax arundinaceus</name>
    <dbReference type="NCBI Taxonomy" id="35708"/>
    <lineage>
        <taxon>Eukaryota</taxon>
        <taxon>Viridiplantae</taxon>
        <taxon>Streptophyta</taxon>
        <taxon>Embryophyta</taxon>
        <taxon>Tracheophyta</taxon>
        <taxon>Spermatophyta</taxon>
        <taxon>Magnoliopsida</taxon>
        <taxon>Liliopsida</taxon>
        <taxon>Poales</taxon>
        <taxon>Poaceae</taxon>
        <taxon>PACMAD clade</taxon>
        <taxon>Arundinoideae</taxon>
        <taxon>Arundineae</taxon>
        <taxon>Arundo</taxon>
    </lineage>
</organism>
<feature type="region of interest" description="Disordered" evidence="1">
    <location>
        <begin position="1"/>
        <end position="31"/>
    </location>
</feature>
<dbReference type="EMBL" id="GBRH01239524">
    <property type="protein sequence ID" value="JAD58371.1"/>
    <property type="molecule type" value="Transcribed_RNA"/>
</dbReference>
<name>A0A0A9B4Q5_ARUDO</name>
<protein>
    <submittedName>
        <fullName evidence="2">Uncharacterized protein</fullName>
    </submittedName>
</protein>